<dbReference type="OrthoDB" id="582215at2"/>
<reference evidence="1 2" key="1">
    <citation type="submission" date="2015-03" db="EMBL/GenBank/DDBJ databases">
        <authorList>
            <person name="Murphy D."/>
        </authorList>
    </citation>
    <scope>NUCLEOTIDE SEQUENCE [LARGE SCALE GENOMIC DNA]</scope>
    <source>
        <strain evidence="1 2">DSM 44277</strain>
    </source>
</reference>
<dbReference type="Proteomes" id="UP000198875">
    <property type="component" value="Unassembled WGS sequence"/>
</dbReference>
<proteinExistence type="predicted"/>
<dbReference type="EMBL" id="CSTD01000002">
    <property type="protein sequence ID" value="CPR11361.1"/>
    <property type="molecule type" value="Genomic_DNA"/>
</dbReference>
<dbReference type="RefSeq" id="WP_085182596.1">
    <property type="nucleotide sequence ID" value="NZ_CSTD01000002.1"/>
</dbReference>
<protein>
    <submittedName>
        <fullName evidence="1">Uncharacterized protein</fullName>
    </submittedName>
</protein>
<sequence>MRIRLTGGGRMGTSAADIRLYMDMFCRHGEITRTVEDIPGGVRTTTESNAPALAAKLGEHVSSVYSHVDQGSEVIDVRPSLAWCCAAILVLRIHHSNA</sequence>
<name>A0A0U0W7X0_MYCBE</name>
<evidence type="ECO:0000313" key="2">
    <source>
        <dbReference type="Proteomes" id="UP000198875"/>
    </source>
</evidence>
<evidence type="ECO:0000313" key="1">
    <source>
        <dbReference type="EMBL" id="CPR11361.1"/>
    </source>
</evidence>
<gene>
    <name evidence="1" type="ORF">BN971_02646</name>
</gene>
<organism evidence="1 2">
    <name type="scientific">Mycobacterium bohemicum DSM 44277</name>
    <dbReference type="NCBI Taxonomy" id="1236609"/>
    <lineage>
        <taxon>Bacteria</taxon>
        <taxon>Bacillati</taxon>
        <taxon>Actinomycetota</taxon>
        <taxon>Actinomycetes</taxon>
        <taxon>Mycobacteriales</taxon>
        <taxon>Mycobacteriaceae</taxon>
        <taxon>Mycobacterium</taxon>
    </lineage>
</organism>
<dbReference type="AlphaFoldDB" id="A0A0U0W7X0"/>
<accession>A0A0U0W7X0</accession>